<keyword evidence="1" id="KW-0812">Transmembrane</keyword>
<gene>
    <name evidence="2" type="ORF">FEE95_14795</name>
</gene>
<keyword evidence="1" id="KW-0472">Membrane</keyword>
<feature type="transmembrane region" description="Helical" evidence="1">
    <location>
        <begin position="56"/>
        <end position="82"/>
    </location>
</feature>
<dbReference type="Proteomes" id="UP000310314">
    <property type="component" value="Unassembled WGS sequence"/>
</dbReference>
<protein>
    <submittedName>
        <fullName evidence="2">Uncharacterized protein</fullName>
    </submittedName>
</protein>
<comment type="caution">
    <text evidence="2">The sequence shown here is derived from an EMBL/GenBank/DDBJ whole genome shotgun (WGS) entry which is preliminary data.</text>
</comment>
<evidence type="ECO:0000256" key="1">
    <source>
        <dbReference type="SAM" id="Phobius"/>
    </source>
</evidence>
<reference evidence="2 3" key="1">
    <citation type="submission" date="2019-05" db="EMBL/GenBank/DDBJ databases">
        <authorList>
            <person name="Zhang J.-Y."/>
            <person name="Feg X."/>
            <person name="Du Z.-J."/>
        </authorList>
    </citation>
    <scope>NUCLEOTIDE SEQUENCE [LARGE SCALE GENOMIC DNA]</scope>
    <source>
        <strain evidence="2 3">RZ26</strain>
    </source>
</reference>
<feature type="transmembrane region" description="Helical" evidence="1">
    <location>
        <begin position="17"/>
        <end position="36"/>
    </location>
</feature>
<dbReference type="EMBL" id="VATY01000003">
    <property type="protein sequence ID" value="TMM55914.1"/>
    <property type="molecule type" value="Genomic_DNA"/>
</dbReference>
<name>A0A5S3PN57_9FLAO</name>
<keyword evidence="1" id="KW-1133">Transmembrane helix</keyword>
<keyword evidence="3" id="KW-1185">Reference proteome</keyword>
<accession>A0A5S3PN57</accession>
<dbReference type="AlphaFoldDB" id="A0A5S3PN57"/>
<evidence type="ECO:0000313" key="3">
    <source>
        <dbReference type="Proteomes" id="UP000310314"/>
    </source>
</evidence>
<proteinExistence type="predicted"/>
<sequence>MENMYTGKSSKNPNMPLIWGALMGIGLIVFGIYLYFDLAAWENSNEEMRLNSLLWFLYDIGGKLTVAGIFALIGAIVFGGGFKKTQELRKLKNGSHKS</sequence>
<dbReference type="OrthoDB" id="1446110at2"/>
<organism evidence="2 3">
    <name type="scientific">Maribacter algarum</name>
    <name type="common">ex Zhang et al. 2020</name>
    <dbReference type="NCBI Taxonomy" id="2578118"/>
    <lineage>
        <taxon>Bacteria</taxon>
        <taxon>Pseudomonadati</taxon>
        <taxon>Bacteroidota</taxon>
        <taxon>Flavobacteriia</taxon>
        <taxon>Flavobacteriales</taxon>
        <taxon>Flavobacteriaceae</taxon>
        <taxon>Maribacter</taxon>
    </lineage>
</organism>
<evidence type="ECO:0000313" key="2">
    <source>
        <dbReference type="EMBL" id="TMM55914.1"/>
    </source>
</evidence>